<evidence type="ECO:0000313" key="18">
    <source>
        <dbReference type="Proteomes" id="UP000030147"/>
    </source>
</evidence>
<keyword evidence="5 15" id="KW-0288">FMN</keyword>
<feature type="binding site" evidence="15">
    <location>
        <begin position="315"/>
        <end position="319"/>
    </location>
    <ligand>
        <name>FMN</name>
        <dbReference type="ChEBI" id="CHEBI:58210"/>
    </ligand>
</feature>
<dbReference type="InterPro" id="IPR037350">
    <property type="entry name" value="LMO_FMN"/>
</dbReference>
<evidence type="ECO:0000256" key="10">
    <source>
        <dbReference type="ARBA" id="ARBA00050549"/>
    </source>
</evidence>
<dbReference type="InterPro" id="IPR012133">
    <property type="entry name" value="Alpha-hydoxy_acid_DH_FMN"/>
</dbReference>
<sequence length="390" mass="42809">MSNYGNQVQLKVYQTMHNPDPERLPVVYEEWEERARHVLEDGPYYYVAGGAGGEKTMSSNLRAFDRWNIVPKMLRNVEDRDLTVDLFGTTYSSPLMVAPIGVQSIIHPDGDIASAKAAAAMNVPFITSSASSAPLEEIAKVMGDAPRWFQLYWNKDPEVTASFLRRAEASGYSAVVVTLDTPMMAWREYDLKNVYLPFLLGEGLGNYFTDPAFCSKLESSPQEDPTSAIMHWTQTFGNPGLTWEDISFLKEHTNLPILLKGILHPEDAKLALHYGVDGIIVSNHGGRQVDGAIGALEALPHICDIVQGEIPVLMDSGIRRGADVVKALALGAKAVLVGRPCMYGLAVAGERGVREVLQNMLADTDLTLALSGEKAIREVDRTNVMKAEDD</sequence>
<evidence type="ECO:0000256" key="3">
    <source>
        <dbReference type="ARBA" id="ARBA00013087"/>
    </source>
</evidence>
<evidence type="ECO:0000256" key="12">
    <source>
        <dbReference type="ARBA" id="ARBA00052949"/>
    </source>
</evidence>
<comment type="catalytic activity">
    <reaction evidence="9">
        <text>(S)-lactate + O2 = pyruvate + H2O2</text>
        <dbReference type="Rhea" id="RHEA:55868"/>
        <dbReference type="ChEBI" id="CHEBI:15361"/>
        <dbReference type="ChEBI" id="CHEBI:15379"/>
        <dbReference type="ChEBI" id="CHEBI:16240"/>
        <dbReference type="ChEBI" id="CHEBI:16651"/>
    </reaction>
    <physiologicalReaction direction="left-to-right" evidence="9">
        <dbReference type="Rhea" id="RHEA:55869"/>
    </physiologicalReaction>
</comment>
<evidence type="ECO:0000256" key="6">
    <source>
        <dbReference type="ARBA" id="ARBA00023002"/>
    </source>
</evidence>
<dbReference type="InterPro" id="IPR000262">
    <property type="entry name" value="FMN-dep_DH"/>
</dbReference>
<comment type="cofactor">
    <cofactor evidence="2">
        <name>FMN</name>
        <dbReference type="ChEBI" id="CHEBI:58210"/>
    </cofactor>
</comment>
<comment type="caution">
    <text evidence="17">The sequence shown here is derived from an EMBL/GenBank/DDBJ whole genome shotgun (WGS) entry which is preliminary data.</text>
</comment>
<dbReference type="Pfam" id="PF01070">
    <property type="entry name" value="FMN_dh"/>
    <property type="match status" value="1"/>
</dbReference>
<dbReference type="OrthoDB" id="9770452at2"/>
<feature type="binding site" evidence="15">
    <location>
        <position position="128"/>
    </location>
    <ligand>
        <name>FMN</name>
        <dbReference type="ChEBI" id="CHEBI:58210"/>
    </ligand>
</feature>
<evidence type="ECO:0000256" key="4">
    <source>
        <dbReference type="ARBA" id="ARBA00022630"/>
    </source>
</evidence>
<feature type="domain" description="FMN hydroxy acid dehydrogenase" evidence="16">
    <location>
        <begin position="20"/>
        <end position="389"/>
    </location>
</feature>
<keyword evidence="18" id="KW-1185">Reference proteome</keyword>
<comment type="catalytic activity">
    <reaction evidence="10">
        <text>mandelate + O2 = phenylglyoxylate + H2O2</text>
        <dbReference type="Rhea" id="RHEA:68968"/>
        <dbReference type="ChEBI" id="CHEBI:15379"/>
        <dbReference type="ChEBI" id="CHEBI:16240"/>
        <dbReference type="ChEBI" id="CHEBI:25147"/>
        <dbReference type="ChEBI" id="CHEBI:36656"/>
    </reaction>
</comment>
<dbReference type="Proteomes" id="UP000030147">
    <property type="component" value="Unassembled WGS sequence"/>
</dbReference>
<evidence type="ECO:0000259" key="16">
    <source>
        <dbReference type="PROSITE" id="PS51349"/>
    </source>
</evidence>
<comment type="catalytic activity">
    <reaction evidence="11">
        <text>2-hydroxyoctadecanoate + O2 = 2-oxooctadecanoate + H2O2</text>
        <dbReference type="Rhea" id="RHEA:68964"/>
        <dbReference type="ChEBI" id="CHEBI:15379"/>
        <dbReference type="ChEBI" id="CHEBI:16240"/>
        <dbReference type="ChEBI" id="CHEBI:17162"/>
        <dbReference type="ChEBI" id="CHEBI:76724"/>
    </reaction>
</comment>
<comment type="catalytic activity">
    <reaction evidence="1">
        <text>a (2S)-2-hydroxycarboxylate + O2 = a 2-oxocarboxylate + H2O2</text>
        <dbReference type="Rhea" id="RHEA:16789"/>
        <dbReference type="ChEBI" id="CHEBI:15379"/>
        <dbReference type="ChEBI" id="CHEBI:16240"/>
        <dbReference type="ChEBI" id="CHEBI:35179"/>
        <dbReference type="ChEBI" id="CHEBI:58123"/>
        <dbReference type="EC" id="1.1.3.15"/>
    </reaction>
</comment>
<reference evidence="17 18" key="1">
    <citation type="journal article" date="2015" name="Stand. Genomic Sci.">
        <title>High quality draft genome sequence of the moderately halophilic bacterium Pontibacillus yanchengensis Y32(T) and comparison among Pontibacillus genomes.</title>
        <authorList>
            <person name="Huang J."/>
            <person name="Qiao Z.X."/>
            <person name="Tang J.W."/>
            <person name="Wang G."/>
        </authorList>
    </citation>
    <scope>NUCLEOTIDE SEQUENCE [LARGE SCALE GENOMIC DNA]</scope>
    <source>
        <strain evidence="17 18">Y32</strain>
    </source>
</reference>
<dbReference type="PROSITE" id="PS51349">
    <property type="entry name" value="FMN_HYDROXY_ACID_DH_2"/>
    <property type="match status" value="1"/>
</dbReference>
<dbReference type="EC" id="1.1.3.15" evidence="3"/>
<dbReference type="GO" id="GO:0010181">
    <property type="term" value="F:FMN binding"/>
    <property type="evidence" value="ECO:0007669"/>
    <property type="project" value="InterPro"/>
</dbReference>
<feature type="binding site" evidence="15">
    <location>
        <position position="178"/>
    </location>
    <ligand>
        <name>FMN</name>
        <dbReference type="ChEBI" id="CHEBI:58210"/>
    </ligand>
</feature>
<feature type="binding site" evidence="15">
    <location>
        <position position="260"/>
    </location>
    <ligand>
        <name>glyoxylate</name>
        <dbReference type="ChEBI" id="CHEBI:36655"/>
    </ligand>
</feature>
<dbReference type="RefSeq" id="WP_036818103.1">
    <property type="nucleotide sequence ID" value="NZ_AVBF01000016.1"/>
</dbReference>
<evidence type="ECO:0000256" key="9">
    <source>
        <dbReference type="ARBA" id="ARBA00048754"/>
    </source>
</evidence>
<feature type="binding site" evidence="15">
    <location>
        <position position="150"/>
    </location>
    <ligand>
        <name>FMN</name>
        <dbReference type="ChEBI" id="CHEBI:58210"/>
    </ligand>
</feature>
<feature type="active site" description="Proton acceptor" evidence="14">
    <location>
        <position position="284"/>
    </location>
</feature>
<evidence type="ECO:0000256" key="8">
    <source>
        <dbReference type="ARBA" id="ARBA00029513"/>
    </source>
</evidence>
<dbReference type="PANTHER" id="PTHR10578">
    <property type="entry name" value="S -2-HYDROXY-ACID OXIDASE-RELATED"/>
    <property type="match status" value="1"/>
</dbReference>
<dbReference type="SUPFAM" id="SSF51395">
    <property type="entry name" value="FMN-linked oxidoreductases"/>
    <property type="match status" value="1"/>
</dbReference>
<feature type="binding site" evidence="15">
    <location>
        <begin position="99"/>
        <end position="101"/>
    </location>
    <ligand>
        <name>FMN</name>
        <dbReference type="ChEBI" id="CHEBI:58210"/>
    </ligand>
</feature>
<dbReference type="CDD" id="cd03332">
    <property type="entry name" value="LMO_FMN"/>
    <property type="match status" value="1"/>
</dbReference>
<evidence type="ECO:0000256" key="1">
    <source>
        <dbReference type="ARBA" id="ARBA00000616"/>
    </source>
</evidence>
<organism evidence="17 18">
    <name type="scientific">Pontibacillus yanchengensis Y32</name>
    <dbReference type="NCBI Taxonomy" id="1385514"/>
    <lineage>
        <taxon>Bacteria</taxon>
        <taxon>Bacillati</taxon>
        <taxon>Bacillota</taxon>
        <taxon>Bacilli</taxon>
        <taxon>Bacillales</taxon>
        <taxon>Bacillaceae</taxon>
        <taxon>Pontibacillus</taxon>
    </lineage>
</organism>
<evidence type="ECO:0000256" key="14">
    <source>
        <dbReference type="PIRSR" id="PIRSR000138-1"/>
    </source>
</evidence>
<accession>A0A0A2TCA6</accession>
<dbReference type="GO" id="GO:0004497">
    <property type="term" value="F:monooxygenase activity"/>
    <property type="evidence" value="ECO:0007669"/>
    <property type="project" value="UniProtKB-KW"/>
</dbReference>
<dbReference type="PIRSF" id="PIRSF000138">
    <property type="entry name" value="Al-hdrx_acd_dh"/>
    <property type="match status" value="1"/>
</dbReference>
<dbReference type="Gene3D" id="3.20.20.70">
    <property type="entry name" value="Aldolase class I"/>
    <property type="match status" value="1"/>
</dbReference>
<dbReference type="InterPro" id="IPR008259">
    <property type="entry name" value="FMN_hydac_DH_AS"/>
</dbReference>
<evidence type="ECO:0000256" key="15">
    <source>
        <dbReference type="PIRSR" id="PIRSR000138-2"/>
    </source>
</evidence>
<dbReference type="EMBL" id="AVBF01000016">
    <property type="protein sequence ID" value="KGP73184.1"/>
    <property type="molecule type" value="Genomic_DNA"/>
</dbReference>
<feature type="binding site" evidence="15">
    <location>
        <position position="46"/>
    </location>
    <ligand>
        <name>glyoxylate</name>
        <dbReference type="ChEBI" id="CHEBI:36655"/>
    </ligand>
</feature>
<feature type="binding site" evidence="15">
    <location>
        <position position="282"/>
    </location>
    <ligand>
        <name>FMN</name>
        <dbReference type="ChEBI" id="CHEBI:58210"/>
    </ligand>
</feature>
<evidence type="ECO:0000256" key="5">
    <source>
        <dbReference type="ARBA" id="ARBA00022643"/>
    </source>
</evidence>
<dbReference type="InterPro" id="IPR037396">
    <property type="entry name" value="FMN_HAD"/>
</dbReference>
<feature type="binding site" evidence="15">
    <location>
        <begin position="338"/>
        <end position="339"/>
    </location>
    <ligand>
        <name>FMN</name>
        <dbReference type="ChEBI" id="CHEBI:58210"/>
    </ligand>
</feature>
<feature type="binding site" evidence="15">
    <location>
        <position position="187"/>
    </location>
    <ligand>
        <name>glyoxylate</name>
        <dbReference type="ChEBI" id="CHEBI:36655"/>
    </ligand>
</feature>
<name>A0A0A2TCA6_9BACI</name>
<dbReference type="FunFam" id="3.20.20.70:FF:000029">
    <property type="entry name" value="L-lactate dehydrogenase"/>
    <property type="match status" value="1"/>
</dbReference>
<protein>
    <recommendedName>
        <fullName evidence="8">L-lactate oxidase</fullName>
        <ecNumber evidence="3">1.1.3.15</ecNumber>
    </recommendedName>
    <alternativeName>
        <fullName evidence="13">(S)-2-hydroxy-acid oxidase</fullName>
    </alternativeName>
</protein>
<keyword evidence="4 15" id="KW-0285">Flavoprotein</keyword>
<feature type="binding site" evidence="15">
    <location>
        <position position="287"/>
    </location>
    <ligand>
        <name>glyoxylate</name>
        <dbReference type="ChEBI" id="CHEBI:36655"/>
    </ligand>
</feature>
<evidence type="ECO:0000256" key="2">
    <source>
        <dbReference type="ARBA" id="ARBA00001917"/>
    </source>
</evidence>
<evidence type="ECO:0000256" key="13">
    <source>
        <dbReference type="ARBA" id="ARBA00079803"/>
    </source>
</evidence>
<dbReference type="eggNOG" id="COG1304">
    <property type="taxonomic scope" value="Bacteria"/>
</dbReference>
<evidence type="ECO:0000256" key="7">
    <source>
        <dbReference type="ARBA" id="ARBA00024042"/>
    </source>
</evidence>
<dbReference type="STRING" id="1385514.N782_06710"/>
<gene>
    <name evidence="17" type="ORF">N782_06710</name>
</gene>
<proteinExistence type="inferred from homology"/>
<feature type="binding site" evidence="15">
    <location>
        <position position="284"/>
    </location>
    <ligand>
        <name>glyoxylate</name>
        <dbReference type="ChEBI" id="CHEBI:36655"/>
    </ligand>
</feature>
<feature type="binding site" evidence="15">
    <location>
        <position position="152"/>
    </location>
    <ligand>
        <name>glyoxylate</name>
        <dbReference type="ChEBI" id="CHEBI:36655"/>
    </ligand>
</feature>
<keyword evidence="6" id="KW-0560">Oxidoreductase</keyword>
<evidence type="ECO:0000313" key="17">
    <source>
        <dbReference type="EMBL" id="KGP73184.1"/>
    </source>
</evidence>
<comment type="similarity">
    <text evidence="7">Belongs to the FMN-dependent alpha-hydroxy acid dehydrogenase family.</text>
</comment>
<dbReference type="GO" id="GO:0003973">
    <property type="term" value="F:(S)-2-hydroxy-acid oxidase activity"/>
    <property type="evidence" value="ECO:0007669"/>
    <property type="project" value="UniProtKB-EC"/>
</dbReference>
<evidence type="ECO:0000256" key="11">
    <source>
        <dbReference type="ARBA" id="ARBA00050773"/>
    </source>
</evidence>
<dbReference type="PROSITE" id="PS00557">
    <property type="entry name" value="FMN_HYDROXY_ACID_DH_1"/>
    <property type="match status" value="1"/>
</dbReference>
<keyword evidence="17" id="KW-0503">Monooxygenase</keyword>
<dbReference type="InterPro" id="IPR013785">
    <property type="entry name" value="Aldolase_TIM"/>
</dbReference>
<dbReference type="AlphaFoldDB" id="A0A0A2TCA6"/>
<dbReference type="PANTHER" id="PTHR10578:SF143">
    <property type="entry name" value="FMN-DEPENDENT ALPHA-HYDROXY ACID DEHYDROGENASE PB1A11.03"/>
    <property type="match status" value="1"/>
</dbReference>
<comment type="catalytic activity">
    <reaction evidence="12">
        <text>2-hydroxyoctanoate + O2 = 2-oxooctanoate + H2O2</text>
        <dbReference type="Rhea" id="RHEA:67940"/>
        <dbReference type="ChEBI" id="CHEBI:15379"/>
        <dbReference type="ChEBI" id="CHEBI:16240"/>
        <dbReference type="ChEBI" id="CHEBI:133514"/>
        <dbReference type="ChEBI" id="CHEBI:176689"/>
    </reaction>
</comment>